<evidence type="ECO:0000259" key="2">
    <source>
        <dbReference type="PROSITE" id="PS50076"/>
    </source>
</evidence>
<dbReference type="CDD" id="cd06257">
    <property type="entry name" value="DnaJ"/>
    <property type="match status" value="1"/>
</dbReference>
<dbReference type="SUPFAM" id="SSF46565">
    <property type="entry name" value="Chaperone J-domain"/>
    <property type="match status" value="1"/>
</dbReference>
<dbReference type="PROSITE" id="PS50076">
    <property type="entry name" value="DNAJ_2"/>
    <property type="match status" value="1"/>
</dbReference>
<dbReference type="GeneID" id="9887778"/>
<organism evidence="3 4">
    <name type="scientific">Cafeteria roenbergensis virus (strain BV-PW1)</name>
    <name type="common">CroV</name>
    <dbReference type="NCBI Taxonomy" id="693272"/>
    <lineage>
        <taxon>Viruses</taxon>
        <taxon>Varidnaviria</taxon>
        <taxon>Bamfordvirae</taxon>
        <taxon>Nucleocytoviricota</taxon>
        <taxon>Megaviricetes</taxon>
        <taxon>Imitervirales</taxon>
        <taxon>Mimiviridae</taxon>
        <taxon>Aliimimivirinae</taxon>
        <taxon>Rheavirus</taxon>
        <taxon>Rheavirus sinusmexicani</taxon>
    </lineage>
</organism>
<reference evidence="3 4" key="1">
    <citation type="journal article" date="2010" name="Proc. Natl. Acad. Sci. U.S.A.">
        <title>Giant virus with a remarkable complement of genes infects marine zooplankton.</title>
        <authorList>
            <person name="Fischer M.G."/>
            <person name="Allen M.J."/>
            <person name="Wilson W.H."/>
            <person name="Suttle C.A."/>
        </authorList>
    </citation>
    <scope>NUCLEOTIDE SEQUENCE [LARGE SCALE GENOMIC DNA]</scope>
    <source>
        <strain evidence="3 4">BV-PW1</strain>
    </source>
</reference>
<proteinExistence type="predicted"/>
<dbReference type="Pfam" id="PF00226">
    <property type="entry name" value="DnaJ"/>
    <property type="match status" value="1"/>
</dbReference>
<dbReference type="KEGG" id="vg:9887778"/>
<gene>
    <name evidence="3" type="ORF">crov375</name>
</gene>
<dbReference type="EMBL" id="GU244497">
    <property type="protein sequence ID" value="ADO67409.1"/>
    <property type="molecule type" value="Genomic_DNA"/>
</dbReference>
<evidence type="ECO:0000256" key="1">
    <source>
        <dbReference type="ARBA" id="ARBA00023186"/>
    </source>
</evidence>
<keyword evidence="4" id="KW-1185">Reference proteome</keyword>
<dbReference type="InterPro" id="IPR051339">
    <property type="entry name" value="DnaJ_subfamily_B"/>
</dbReference>
<dbReference type="GO" id="GO:0051082">
    <property type="term" value="F:unfolded protein binding"/>
    <property type="evidence" value="ECO:0007669"/>
    <property type="project" value="TreeGrafter"/>
</dbReference>
<keyword evidence="1" id="KW-0143">Chaperone</keyword>
<evidence type="ECO:0000313" key="4">
    <source>
        <dbReference type="Proteomes" id="UP000029781"/>
    </source>
</evidence>
<dbReference type="Gene3D" id="1.10.287.110">
    <property type="entry name" value="DnaJ domain"/>
    <property type="match status" value="1"/>
</dbReference>
<dbReference type="InterPro" id="IPR036869">
    <property type="entry name" value="J_dom_sf"/>
</dbReference>
<dbReference type="RefSeq" id="YP_003970008.1">
    <property type="nucleotide sequence ID" value="NC_014637.1"/>
</dbReference>
<dbReference type="PANTHER" id="PTHR24078:SF553">
    <property type="entry name" value="DNAJ HOMOLOG SUBFAMILY B MEMBER 5"/>
    <property type="match status" value="1"/>
</dbReference>
<name>E3T5E6_CROVB</name>
<accession>E3T5E6</accession>
<dbReference type="GO" id="GO:0051087">
    <property type="term" value="F:protein-folding chaperone binding"/>
    <property type="evidence" value="ECO:0007669"/>
    <property type="project" value="TreeGrafter"/>
</dbReference>
<dbReference type="SMART" id="SM00271">
    <property type="entry name" value="DnaJ"/>
    <property type="match status" value="1"/>
</dbReference>
<dbReference type="InterPro" id="IPR001623">
    <property type="entry name" value="DnaJ_domain"/>
</dbReference>
<protein>
    <submittedName>
        <fullName evidence="3">Putative DnaJ/Hsp40</fullName>
    </submittedName>
</protein>
<evidence type="ECO:0000313" key="3">
    <source>
        <dbReference type="EMBL" id="ADO67409.1"/>
    </source>
</evidence>
<organismHost>
    <name type="scientific">Cafeteria roenbergensis</name>
    <name type="common">Marine flagellate</name>
    <dbReference type="NCBI Taxonomy" id="33653"/>
</organismHost>
<dbReference type="Proteomes" id="UP000029781">
    <property type="component" value="Segment"/>
</dbReference>
<dbReference type="PRINTS" id="PR00625">
    <property type="entry name" value="JDOMAIN"/>
</dbReference>
<sequence>MNLYNILGISKNSNINEIRKAYHQMLLKYHPDKNNSLEAKEKLEEVKVAYEILSNSDTRKKYSMLNQDKTDKLWWILQGWIRNISSSDLSSLLDKKIYENLDEFFNIFENLTLEDIISWFYKPTKLPSHNLDNYTESETNTWSNDNCLKLYKIPLKYLTDKNTNIKIILNSNLIDIIQGNSKKIKINRKINDINKLHNFIVPLNYSYIIFPNAGDIINNQVGDLIFINLLEGWNWEENNLVLEKSITLYQMLYGLDINLNLQDNKITYNNYIPHRDGWELFLQEKNNVKFKIRFILEELNEDKQELLYTYFN</sequence>
<feature type="domain" description="J" evidence="2">
    <location>
        <begin position="2"/>
        <end position="66"/>
    </location>
</feature>
<dbReference type="PANTHER" id="PTHR24078">
    <property type="entry name" value="DNAJ HOMOLOG SUBFAMILY C MEMBER"/>
    <property type="match status" value="1"/>
</dbReference>